<sequence>MTAANDRLSHASYWDEYYSQSDGSAPTHEWYRSFSTLEPFFAANLFEASGFAPADDPLILHLGSGDSTIPVELASRGYRRQLCVDFSSTVVQLMRARHAEHDIEWRLMDVRDMNGVDDASVDVAFDKGTLDAMIHGSPLSPPQEVKDNTSAYLREVHRVLKDGGRFLHVTAMPQRLTESLLNPEGLEWDVNHQVLGEAGSLQYCGYLVRKL</sequence>
<keyword evidence="6" id="KW-1185">Reference proteome</keyword>
<keyword evidence="2 5" id="KW-0489">Methyltransferase</keyword>
<dbReference type="InterPro" id="IPR013216">
    <property type="entry name" value="Methyltransf_11"/>
</dbReference>
<dbReference type="Pfam" id="PF08241">
    <property type="entry name" value="Methyltransf_11"/>
    <property type="match status" value="1"/>
</dbReference>
<dbReference type="InterPro" id="IPR051419">
    <property type="entry name" value="Lys/N-term_MeTrsfase_sf"/>
</dbReference>
<feature type="domain" description="Methyltransferase type 11" evidence="4">
    <location>
        <begin position="60"/>
        <end position="167"/>
    </location>
</feature>
<name>A0AA39WAT7_9PEZI</name>
<dbReference type="SUPFAM" id="SSF53335">
    <property type="entry name" value="S-adenosyl-L-methionine-dependent methyltransferases"/>
    <property type="match status" value="1"/>
</dbReference>
<dbReference type="EMBL" id="JAULSU010000007">
    <property type="protein sequence ID" value="KAK0610888.1"/>
    <property type="molecule type" value="Genomic_DNA"/>
</dbReference>
<organism evidence="5 6">
    <name type="scientific">Immersiella caudata</name>
    <dbReference type="NCBI Taxonomy" id="314043"/>
    <lineage>
        <taxon>Eukaryota</taxon>
        <taxon>Fungi</taxon>
        <taxon>Dikarya</taxon>
        <taxon>Ascomycota</taxon>
        <taxon>Pezizomycotina</taxon>
        <taxon>Sordariomycetes</taxon>
        <taxon>Sordariomycetidae</taxon>
        <taxon>Sordariales</taxon>
        <taxon>Lasiosphaeriaceae</taxon>
        <taxon>Immersiella</taxon>
    </lineage>
</organism>
<dbReference type="CDD" id="cd02440">
    <property type="entry name" value="AdoMet_MTases"/>
    <property type="match status" value="1"/>
</dbReference>
<dbReference type="InterPro" id="IPR029063">
    <property type="entry name" value="SAM-dependent_MTases_sf"/>
</dbReference>
<evidence type="ECO:0000256" key="3">
    <source>
        <dbReference type="ARBA" id="ARBA00022679"/>
    </source>
</evidence>
<evidence type="ECO:0000259" key="4">
    <source>
        <dbReference type="Pfam" id="PF08241"/>
    </source>
</evidence>
<dbReference type="AlphaFoldDB" id="A0AA39WAT7"/>
<evidence type="ECO:0000313" key="6">
    <source>
        <dbReference type="Proteomes" id="UP001175000"/>
    </source>
</evidence>
<protein>
    <submittedName>
        <fullName evidence="5">S-adenosyl-L-methionine-dependent methyltransferase</fullName>
    </submittedName>
</protein>
<evidence type="ECO:0000256" key="1">
    <source>
        <dbReference type="ARBA" id="ARBA00008361"/>
    </source>
</evidence>
<comment type="similarity">
    <text evidence="1">Belongs to the methyltransferase superfamily.</text>
</comment>
<gene>
    <name evidence="5" type="ORF">B0T14DRAFT_441175</name>
</gene>
<dbReference type="GO" id="GO:0032259">
    <property type="term" value="P:methylation"/>
    <property type="evidence" value="ECO:0007669"/>
    <property type="project" value="UniProtKB-KW"/>
</dbReference>
<comment type="caution">
    <text evidence="5">The sequence shown here is derived from an EMBL/GenBank/DDBJ whole genome shotgun (WGS) entry which is preliminary data.</text>
</comment>
<accession>A0AA39WAT7</accession>
<dbReference type="Proteomes" id="UP001175000">
    <property type="component" value="Unassembled WGS sequence"/>
</dbReference>
<dbReference type="PANTHER" id="PTHR12176">
    <property type="entry name" value="SAM-DEPENDENT METHYLTRANSFERASE SUPERFAMILY PROTEIN"/>
    <property type="match status" value="1"/>
</dbReference>
<dbReference type="GO" id="GO:0008757">
    <property type="term" value="F:S-adenosylmethionine-dependent methyltransferase activity"/>
    <property type="evidence" value="ECO:0007669"/>
    <property type="project" value="InterPro"/>
</dbReference>
<dbReference type="PANTHER" id="PTHR12176:SF80">
    <property type="entry name" value="EEF1A LYSINE METHYLTRANSFERASE 4"/>
    <property type="match status" value="1"/>
</dbReference>
<dbReference type="Gene3D" id="3.40.50.150">
    <property type="entry name" value="Vaccinia Virus protein VP39"/>
    <property type="match status" value="1"/>
</dbReference>
<evidence type="ECO:0000313" key="5">
    <source>
        <dbReference type="EMBL" id="KAK0610888.1"/>
    </source>
</evidence>
<evidence type="ECO:0000256" key="2">
    <source>
        <dbReference type="ARBA" id="ARBA00022603"/>
    </source>
</evidence>
<keyword evidence="3" id="KW-0808">Transferase</keyword>
<proteinExistence type="inferred from homology"/>
<reference evidence="5" key="1">
    <citation type="submission" date="2023-06" db="EMBL/GenBank/DDBJ databases">
        <title>Genome-scale phylogeny and comparative genomics of the fungal order Sordariales.</title>
        <authorList>
            <consortium name="Lawrence Berkeley National Laboratory"/>
            <person name="Hensen N."/>
            <person name="Bonometti L."/>
            <person name="Westerberg I."/>
            <person name="Brannstrom I.O."/>
            <person name="Guillou S."/>
            <person name="Cros-Aarteil S."/>
            <person name="Calhoun S."/>
            <person name="Haridas S."/>
            <person name="Kuo A."/>
            <person name="Mondo S."/>
            <person name="Pangilinan J."/>
            <person name="Riley R."/>
            <person name="Labutti K."/>
            <person name="Andreopoulos B."/>
            <person name="Lipzen A."/>
            <person name="Chen C."/>
            <person name="Yanf M."/>
            <person name="Daum C."/>
            <person name="Ng V."/>
            <person name="Clum A."/>
            <person name="Steindorff A."/>
            <person name="Ohm R."/>
            <person name="Martin F."/>
            <person name="Silar P."/>
            <person name="Natvig D."/>
            <person name="Lalanne C."/>
            <person name="Gautier V."/>
            <person name="Ament-Velasquez S.L."/>
            <person name="Kruys A."/>
            <person name="Hutchinson M.I."/>
            <person name="Powell A.J."/>
            <person name="Barry K."/>
            <person name="Miller A.N."/>
            <person name="Grigoriev I.V."/>
            <person name="Debuchy R."/>
            <person name="Gladieux P."/>
            <person name="Thoren M.H."/>
            <person name="Johannesson H."/>
        </authorList>
    </citation>
    <scope>NUCLEOTIDE SEQUENCE</scope>
    <source>
        <strain evidence="5">CBS 606.72</strain>
    </source>
</reference>